<dbReference type="Pfam" id="PF11003">
    <property type="entry name" value="DUF2842"/>
    <property type="match status" value="1"/>
</dbReference>
<protein>
    <submittedName>
        <fullName evidence="2">DUF2842 domain-containing protein</fullName>
    </submittedName>
</protein>
<dbReference type="EMBL" id="JBHRSB010000008">
    <property type="protein sequence ID" value="MFC3002873.1"/>
    <property type="molecule type" value="Genomic_DNA"/>
</dbReference>
<organism evidence="2 3">
    <name type="scientific">Falsiroseomonas tokyonensis</name>
    <dbReference type="NCBI Taxonomy" id="430521"/>
    <lineage>
        <taxon>Bacteria</taxon>
        <taxon>Pseudomonadati</taxon>
        <taxon>Pseudomonadota</taxon>
        <taxon>Alphaproteobacteria</taxon>
        <taxon>Acetobacterales</taxon>
        <taxon>Roseomonadaceae</taxon>
        <taxon>Falsiroseomonas</taxon>
    </lineage>
</organism>
<feature type="transmembrane region" description="Helical" evidence="1">
    <location>
        <begin position="7"/>
        <end position="29"/>
    </location>
</feature>
<sequence>MAGMSRITLALIGGLLGFVLYVMVVVALADHVLGLHWLVQFAYFTLAGIAWAWPAKALMFWAARGRG</sequence>
<keyword evidence="1" id="KW-1133">Transmembrane helix</keyword>
<reference evidence="3" key="1">
    <citation type="journal article" date="2019" name="Int. J. Syst. Evol. Microbiol.">
        <title>The Global Catalogue of Microorganisms (GCM) 10K type strain sequencing project: providing services to taxonomists for standard genome sequencing and annotation.</title>
        <authorList>
            <consortium name="The Broad Institute Genomics Platform"/>
            <consortium name="The Broad Institute Genome Sequencing Center for Infectious Disease"/>
            <person name="Wu L."/>
            <person name="Ma J."/>
        </authorList>
    </citation>
    <scope>NUCLEOTIDE SEQUENCE [LARGE SCALE GENOMIC DNA]</scope>
    <source>
        <strain evidence="3">CGMCC 1.16855</strain>
    </source>
</reference>
<evidence type="ECO:0000313" key="3">
    <source>
        <dbReference type="Proteomes" id="UP001595420"/>
    </source>
</evidence>
<dbReference type="Proteomes" id="UP001595420">
    <property type="component" value="Unassembled WGS sequence"/>
</dbReference>
<proteinExistence type="predicted"/>
<feature type="transmembrane region" description="Helical" evidence="1">
    <location>
        <begin position="41"/>
        <end position="63"/>
    </location>
</feature>
<keyword evidence="1" id="KW-0812">Transmembrane</keyword>
<keyword evidence="3" id="KW-1185">Reference proteome</keyword>
<keyword evidence="1" id="KW-0472">Membrane</keyword>
<evidence type="ECO:0000256" key="1">
    <source>
        <dbReference type="SAM" id="Phobius"/>
    </source>
</evidence>
<comment type="caution">
    <text evidence="2">The sequence shown here is derived from an EMBL/GenBank/DDBJ whole genome shotgun (WGS) entry which is preliminary data.</text>
</comment>
<name>A0ABV7BZV2_9PROT</name>
<gene>
    <name evidence="2" type="ORF">ACFOD3_23440</name>
</gene>
<accession>A0ABV7BZV2</accession>
<dbReference type="InterPro" id="IPR021265">
    <property type="entry name" value="DUF2842"/>
</dbReference>
<evidence type="ECO:0000313" key="2">
    <source>
        <dbReference type="EMBL" id="MFC3002873.1"/>
    </source>
</evidence>